<dbReference type="EMBL" id="AK358012">
    <property type="protein sequence ID" value="BAJ89226.1"/>
    <property type="molecule type" value="mRNA"/>
</dbReference>
<sequence>QLPGGQEDLPASRGANRARRARHEQDTYPWLFVLAYKSQPKDETDCCQDREDPQGHHREKRERLDGRLSHKRRSPRAAAGVQHGTQQGGRQLQGRHHDRRRDRRVQALLLRRHGDHVGAAHMDDDRPLHAPRVAGPRQGGGPASLRRPHAGLRRVKSPEDCDHGAVRGAAAVHAADGAPAQDVQEFPTNNKTIVFSACTMERDSHEMSADYI</sequence>
<organism evidence="2">
    <name type="scientific">Hordeum vulgare subsp. vulgare</name>
    <name type="common">Domesticated barley</name>
    <dbReference type="NCBI Taxonomy" id="112509"/>
    <lineage>
        <taxon>Eukaryota</taxon>
        <taxon>Viridiplantae</taxon>
        <taxon>Streptophyta</taxon>
        <taxon>Embryophyta</taxon>
        <taxon>Tracheophyta</taxon>
        <taxon>Spermatophyta</taxon>
        <taxon>Magnoliopsida</taxon>
        <taxon>Liliopsida</taxon>
        <taxon>Poales</taxon>
        <taxon>Poaceae</taxon>
        <taxon>BOP clade</taxon>
        <taxon>Pooideae</taxon>
        <taxon>Triticodae</taxon>
        <taxon>Triticeae</taxon>
        <taxon>Hordeinae</taxon>
        <taxon>Hordeum</taxon>
    </lineage>
</organism>
<evidence type="ECO:0000256" key="1">
    <source>
        <dbReference type="SAM" id="MobiDB-lite"/>
    </source>
</evidence>
<evidence type="ECO:0000313" key="2">
    <source>
        <dbReference type="EMBL" id="BAJ89226.1"/>
    </source>
</evidence>
<feature type="non-terminal residue" evidence="2">
    <location>
        <position position="1"/>
    </location>
</feature>
<feature type="region of interest" description="Disordered" evidence="1">
    <location>
        <begin position="40"/>
        <end position="101"/>
    </location>
</feature>
<dbReference type="EMBL" id="AK370864">
    <property type="protein sequence ID" value="BAK02062.1"/>
    <property type="molecule type" value="mRNA"/>
</dbReference>
<feature type="compositionally biased region" description="Basic and acidic residues" evidence="1">
    <location>
        <begin position="40"/>
        <end position="68"/>
    </location>
</feature>
<feature type="region of interest" description="Disordered" evidence="1">
    <location>
        <begin position="118"/>
        <end position="148"/>
    </location>
</feature>
<feature type="region of interest" description="Disordered" evidence="1">
    <location>
        <begin position="1"/>
        <end position="24"/>
    </location>
</feature>
<dbReference type="EMBL" id="AK369142">
    <property type="protein sequence ID" value="BAK00344.1"/>
    <property type="molecule type" value="mRNA"/>
</dbReference>
<feature type="compositionally biased region" description="Basic and acidic residues" evidence="1">
    <location>
        <begin position="118"/>
        <end position="128"/>
    </location>
</feature>
<reference evidence="2" key="1">
    <citation type="journal article" date="2011" name="Plant Physiol.">
        <title>Comprehensive sequence analysis of 24,783 barley full-length cDNAs derived from 12 clone libraries.</title>
        <authorList>
            <person name="Matsumoto T."/>
            <person name="Tanaka T."/>
            <person name="Sakai H."/>
            <person name="Amano N."/>
            <person name="Kanamori H."/>
            <person name="Kurita K."/>
            <person name="Kikuta A."/>
            <person name="Kamiya K."/>
            <person name="Yamamoto M."/>
            <person name="Ikawa H."/>
            <person name="Fujii N."/>
            <person name="Hori K."/>
            <person name="Itoh T."/>
            <person name="Sato K."/>
        </authorList>
    </citation>
    <scope>NUCLEOTIDE SEQUENCE</scope>
    <source>
        <tissue evidence="3">Shoot and root</tissue>
    </source>
</reference>
<proteinExistence type="evidence at transcript level"/>
<feature type="compositionally biased region" description="Low complexity" evidence="1">
    <location>
        <begin position="82"/>
        <end position="92"/>
    </location>
</feature>
<accession>F2D2A5</accession>
<dbReference type="AlphaFoldDB" id="F2D2A5"/>
<protein>
    <submittedName>
        <fullName evidence="2">Predicted protein</fullName>
    </submittedName>
</protein>
<name>F2D2A5_HORVV</name>
<evidence type="ECO:0000313" key="3">
    <source>
        <dbReference type="EMBL" id="BAK00344.1"/>
    </source>
</evidence>